<evidence type="ECO:0000256" key="1">
    <source>
        <dbReference type="SAM" id="Phobius"/>
    </source>
</evidence>
<evidence type="ECO:0000313" key="3">
    <source>
        <dbReference type="Proteomes" id="UP000555552"/>
    </source>
</evidence>
<keyword evidence="3" id="KW-1185">Reference proteome</keyword>
<protein>
    <submittedName>
        <fullName evidence="2">Uncharacterized protein</fullName>
    </submittedName>
</protein>
<name>A0A849BVC1_9ACTN</name>
<organism evidence="2 3">
    <name type="scientific">Pseudokineococcus marinus</name>
    <dbReference type="NCBI Taxonomy" id="351215"/>
    <lineage>
        <taxon>Bacteria</taxon>
        <taxon>Bacillati</taxon>
        <taxon>Actinomycetota</taxon>
        <taxon>Actinomycetes</taxon>
        <taxon>Kineosporiales</taxon>
        <taxon>Kineosporiaceae</taxon>
        <taxon>Pseudokineococcus</taxon>
    </lineage>
</organism>
<dbReference type="RefSeq" id="WP_171201378.1">
    <property type="nucleotide sequence ID" value="NZ_BAAANP010000012.1"/>
</dbReference>
<keyword evidence="1" id="KW-1133">Transmembrane helix</keyword>
<sequence length="138" mass="14066">MSMAGPGAIRGAVAAAALVLAVVTLPILLTSDPTFAPVTLPFVALASLLGAICGTIAGRLLDSGRTWRTAAAVSGATAMVAVVAVTVLISDGRLFTDLTGFLVLAALLAGGAVVVAVWQSWAMARRQDRRPVRPRTQT</sequence>
<comment type="caution">
    <text evidence="2">The sequence shown here is derived from an EMBL/GenBank/DDBJ whole genome shotgun (WGS) entry which is preliminary data.</text>
</comment>
<gene>
    <name evidence="2" type="ORF">HLB09_00100</name>
</gene>
<keyword evidence="1" id="KW-0812">Transmembrane</keyword>
<evidence type="ECO:0000313" key="2">
    <source>
        <dbReference type="EMBL" id="NNH21508.1"/>
    </source>
</evidence>
<feature type="transmembrane region" description="Helical" evidence="1">
    <location>
        <begin position="35"/>
        <end position="57"/>
    </location>
</feature>
<feature type="transmembrane region" description="Helical" evidence="1">
    <location>
        <begin position="12"/>
        <end position="29"/>
    </location>
</feature>
<keyword evidence="1" id="KW-0472">Membrane</keyword>
<dbReference type="AlphaFoldDB" id="A0A849BVC1"/>
<feature type="transmembrane region" description="Helical" evidence="1">
    <location>
        <begin position="101"/>
        <end position="124"/>
    </location>
</feature>
<proteinExistence type="predicted"/>
<reference evidence="2 3" key="1">
    <citation type="submission" date="2020-05" db="EMBL/GenBank/DDBJ databases">
        <title>MicrobeNet Type strains.</title>
        <authorList>
            <person name="Nicholson A.C."/>
        </authorList>
    </citation>
    <scope>NUCLEOTIDE SEQUENCE [LARGE SCALE GENOMIC DNA]</scope>
    <source>
        <strain evidence="2 3">JCM 14547</strain>
    </source>
</reference>
<dbReference type="EMBL" id="JABEMA010000001">
    <property type="protein sequence ID" value="NNH21508.1"/>
    <property type="molecule type" value="Genomic_DNA"/>
</dbReference>
<accession>A0A849BVC1</accession>
<feature type="transmembrane region" description="Helical" evidence="1">
    <location>
        <begin position="69"/>
        <end position="89"/>
    </location>
</feature>
<dbReference type="Proteomes" id="UP000555552">
    <property type="component" value="Unassembled WGS sequence"/>
</dbReference>